<comment type="caution">
    <text evidence="1">The sequence shown here is derived from an EMBL/GenBank/DDBJ whole genome shotgun (WGS) entry which is preliminary data.</text>
</comment>
<name>A0A8S1TA86_9CILI</name>
<proteinExistence type="predicted"/>
<reference evidence="1" key="1">
    <citation type="submission" date="2021-01" db="EMBL/GenBank/DDBJ databases">
        <authorList>
            <consortium name="Genoscope - CEA"/>
            <person name="William W."/>
        </authorList>
    </citation>
    <scope>NUCLEOTIDE SEQUENCE</scope>
</reference>
<dbReference type="Proteomes" id="UP000689195">
    <property type="component" value="Unassembled WGS sequence"/>
</dbReference>
<accession>A0A8S1TA86</accession>
<keyword evidence="2" id="KW-1185">Reference proteome</keyword>
<evidence type="ECO:0000313" key="2">
    <source>
        <dbReference type="Proteomes" id="UP000689195"/>
    </source>
</evidence>
<gene>
    <name evidence="1" type="ORF">PPENT_87.1.T0170321</name>
</gene>
<dbReference type="EMBL" id="CAJJDO010000017">
    <property type="protein sequence ID" value="CAD8148144.1"/>
    <property type="molecule type" value="Genomic_DNA"/>
</dbReference>
<dbReference type="AlphaFoldDB" id="A0A8S1TA86"/>
<sequence length="65" mass="8004">MYVKYIEVNHKIIQVKEKPDITIFQYMMQQMNLLNQLYNKVHYQLIAQSKQVDHLLFLFKDVMEQ</sequence>
<organism evidence="1 2">
    <name type="scientific">Paramecium pentaurelia</name>
    <dbReference type="NCBI Taxonomy" id="43138"/>
    <lineage>
        <taxon>Eukaryota</taxon>
        <taxon>Sar</taxon>
        <taxon>Alveolata</taxon>
        <taxon>Ciliophora</taxon>
        <taxon>Intramacronucleata</taxon>
        <taxon>Oligohymenophorea</taxon>
        <taxon>Peniculida</taxon>
        <taxon>Parameciidae</taxon>
        <taxon>Paramecium</taxon>
    </lineage>
</organism>
<evidence type="ECO:0000313" key="1">
    <source>
        <dbReference type="EMBL" id="CAD8148144.1"/>
    </source>
</evidence>
<protein>
    <submittedName>
        <fullName evidence="1">Uncharacterized protein</fullName>
    </submittedName>
</protein>